<dbReference type="EMBL" id="GAKP01003764">
    <property type="protein sequence ID" value="JAC55188.1"/>
    <property type="molecule type" value="Transcribed_RNA"/>
</dbReference>
<reference evidence="2" key="1">
    <citation type="journal article" date="2014" name="BMC Genomics">
        <title>Characterizing the developmental transcriptome of the oriental fruit fly, Bactrocera dorsalis (Diptera: Tephritidae) through comparative genomic analysis with Drosophila melanogaster utilizing modENCODE datasets.</title>
        <authorList>
            <person name="Geib S.M."/>
            <person name="Calla B."/>
            <person name="Hall B."/>
            <person name="Hou S."/>
            <person name="Manoukis N.C."/>
        </authorList>
    </citation>
    <scope>NUCLEOTIDE SEQUENCE</scope>
    <source>
        <strain evidence="2">Punador</strain>
    </source>
</reference>
<dbReference type="GO" id="GO:0005634">
    <property type="term" value="C:nucleus"/>
    <property type="evidence" value="ECO:0007669"/>
    <property type="project" value="TreeGrafter"/>
</dbReference>
<dbReference type="InterPro" id="IPR006578">
    <property type="entry name" value="MADF-dom"/>
</dbReference>
<proteinExistence type="predicted"/>
<dbReference type="SMART" id="SM00595">
    <property type="entry name" value="MADF"/>
    <property type="match status" value="1"/>
</dbReference>
<dbReference type="EMBL" id="GAKP01003761">
    <property type="protein sequence ID" value="JAC55191.1"/>
    <property type="molecule type" value="Transcribed_RNA"/>
</dbReference>
<name>A0A034WI28_BACDO</name>
<organism evidence="2">
    <name type="scientific">Bactrocera dorsalis</name>
    <name type="common">Oriental fruit fly</name>
    <name type="synonym">Dacus dorsalis</name>
    <dbReference type="NCBI Taxonomy" id="27457"/>
    <lineage>
        <taxon>Eukaryota</taxon>
        <taxon>Metazoa</taxon>
        <taxon>Ecdysozoa</taxon>
        <taxon>Arthropoda</taxon>
        <taxon>Hexapoda</taxon>
        <taxon>Insecta</taxon>
        <taxon>Pterygota</taxon>
        <taxon>Neoptera</taxon>
        <taxon>Endopterygota</taxon>
        <taxon>Diptera</taxon>
        <taxon>Brachycera</taxon>
        <taxon>Muscomorpha</taxon>
        <taxon>Tephritoidea</taxon>
        <taxon>Tephritidae</taxon>
        <taxon>Bactrocera</taxon>
        <taxon>Bactrocera</taxon>
    </lineage>
</organism>
<protein>
    <recommendedName>
        <fullName evidence="1">MADF domain-containing protein</fullName>
    </recommendedName>
</protein>
<accession>A0A034WI28</accession>
<evidence type="ECO:0000259" key="1">
    <source>
        <dbReference type="PROSITE" id="PS51029"/>
    </source>
</evidence>
<dbReference type="GO" id="GO:0005667">
    <property type="term" value="C:transcription regulator complex"/>
    <property type="evidence" value="ECO:0007669"/>
    <property type="project" value="TreeGrafter"/>
</dbReference>
<evidence type="ECO:0000313" key="2">
    <source>
        <dbReference type="EMBL" id="JAC55191.1"/>
    </source>
</evidence>
<dbReference type="PANTHER" id="PTHR12243">
    <property type="entry name" value="MADF DOMAIN TRANSCRIPTION FACTOR"/>
    <property type="match status" value="1"/>
</dbReference>
<sequence length="233" mass="27050">MEKRDKSWDIDTTLKLIKKVEQQRLLWDTHDIDFLNIVKKRRVFSEIGTEFGCIGSEIERKWRELRNQYRREKLQYSNLNAMPSWFAYEHMRFVDNHDSCNSLTIAPTSPVSTNSSIAEASNAFFRAYKLQNGKYPLSSDAISDVEQTQIADRDEFEIFAEGVAAKLRKIQDPRVQLCVQRDIDNALYDALMKNAVPKRNTISALTSSSSNNRYKSLKYIVPVVERHFTGMQP</sequence>
<dbReference type="OrthoDB" id="10051975at2759"/>
<dbReference type="PANTHER" id="PTHR12243:SF67">
    <property type="entry name" value="COREPRESSOR OF PANGOLIN, ISOFORM A-RELATED"/>
    <property type="match status" value="1"/>
</dbReference>
<dbReference type="PROSITE" id="PS51029">
    <property type="entry name" value="MADF"/>
    <property type="match status" value="1"/>
</dbReference>
<feature type="domain" description="MADF" evidence="1">
    <location>
        <begin position="15"/>
        <end position="99"/>
    </location>
</feature>
<dbReference type="Pfam" id="PF10545">
    <property type="entry name" value="MADF_DNA_bdg"/>
    <property type="match status" value="1"/>
</dbReference>
<dbReference type="InterPro" id="IPR039353">
    <property type="entry name" value="TF_Adf1"/>
</dbReference>
<dbReference type="GO" id="GO:0006357">
    <property type="term" value="P:regulation of transcription by RNA polymerase II"/>
    <property type="evidence" value="ECO:0007669"/>
    <property type="project" value="TreeGrafter"/>
</dbReference>
<dbReference type="AlphaFoldDB" id="A0A034WI28"/>